<protein>
    <recommendedName>
        <fullName evidence="3">Sigma-70 family RNA polymerase sigma factor</fullName>
    </recommendedName>
</protein>
<reference evidence="1 2" key="1">
    <citation type="submission" date="2020-08" db="EMBL/GenBank/DDBJ databases">
        <title>Genome public.</title>
        <authorList>
            <person name="Liu C."/>
            <person name="Sun Q."/>
        </authorList>
    </citation>
    <scope>NUCLEOTIDE SEQUENCE [LARGE SCALE GENOMIC DNA]</scope>
    <source>
        <strain evidence="1 2">NSJ-35</strain>
    </source>
</reference>
<proteinExistence type="predicted"/>
<dbReference type="RefSeq" id="WP_186857993.1">
    <property type="nucleotide sequence ID" value="NZ_JACOON010000004.1"/>
</dbReference>
<name>A0ABR7EFF1_9FIRM</name>
<dbReference type="Proteomes" id="UP000606889">
    <property type="component" value="Unassembled WGS sequence"/>
</dbReference>
<evidence type="ECO:0000313" key="1">
    <source>
        <dbReference type="EMBL" id="MBC5648491.1"/>
    </source>
</evidence>
<dbReference type="Gene3D" id="1.10.10.10">
    <property type="entry name" value="Winged helix-like DNA-binding domain superfamily/Winged helix DNA-binding domain"/>
    <property type="match status" value="1"/>
</dbReference>
<organism evidence="1 2">
    <name type="scientific">Christensenella tenuis</name>
    <dbReference type="NCBI Taxonomy" id="2763033"/>
    <lineage>
        <taxon>Bacteria</taxon>
        <taxon>Bacillati</taxon>
        <taxon>Bacillota</taxon>
        <taxon>Clostridia</taxon>
        <taxon>Christensenellales</taxon>
        <taxon>Christensenellaceae</taxon>
        <taxon>Christensenella</taxon>
    </lineage>
</organism>
<keyword evidence="2" id="KW-1185">Reference proteome</keyword>
<dbReference type="EMBL" id="JACOON010000004">
    <property type="protein sequence ID" value="MBC5648491.1"/>
    <property type="molecule type" value="Genomic_DNA"/>
</dbReference>
<dbReference type="InterPro" id="IPR036388">
    <property type="entry name" value="WH-like_DNA-bd_sf"/>
</dbReference>
<evidence type="ECO:0000313" key="2">
    <source>
        <dbReference type="Proteomes" id="UP000606889"/>
    </source>
</evidence>
<accession>A0ABR7EFF1</accession>
<dbReference type="InterPro" id="IPR013324">
    <property type="entry name" value="RNA_pol_sigma_r3/r4-like"/>
</dbReference>
<evidence type="ECO:0008006" key="3">
    <source>
        <dbReference type="Google" id="ProtNLM"/>
    </source>
</evidence>
<gene>
    <name evidence="1" type="ORF">H8S18_09100</name>
</gene>
<dbReference type="SUPFAM" id="SSF88659">
    <property type="entry name" value="Sigma3 and sigma4 domains of RNA polymerase sigma factors"/>
    <property type="match status" value="1"/>
</dbReference>
<comment type="caution">
    <text evidence="1">The sequence shown here is derived from an EMBL/GenBank/DDBJ whole genome shotgun (WGS) entry which is preliminary data.</text>
</comment>
<sequence>MQVTQDIERRLYQYAGHQRRLKELREQADEILGQHNSLLDGLLKSPCLKDVRVQGGFTSDPVFAAVQKMIDVYGTRLDAIRSEITDIFYHIDEIEKMVSNAGLTETERQYIQLRYFEGLQPKQISFETNYCDGYLRKLKKRALSKIGAV</sequence>